<keyword evidence="4" id="KW-0378">Hydrolase</keyword>
<evidence type="ECO:0000256" key="1">
    <source>
        <dbReference type="ARBA" id="ARBA00001936"/>
    </source>
</evidence>
<dbReference type="CDD" id="cd18870">
    <property type="entry name" value="NUDIX_AcylCoAdiphos_Nudt19"/>
    <property type="match status" value="1"/>
</dbReference>
<evidence type="ECO:0000256" key="4">
    <source>
        <dbReference type="ARBA" id="ARBA00022801"/>
    </source>
</evidence>
<dbReference type="OrthoDB" id="1695362at2759"/>
<evidence type="ECO:0000256" key="6">
    <source>
        <dbReference type="ARBA" id="ARBA00023211"/>
    </source>
</evidence>
<dbReference type="PANTHER" id="PTHR12318:SF0">
    <property type="entry name" value="ACYL-COENZYME A DIPHOSPHATASE NUDT19"/>
    <property type="match status" value="1"/>
</dbReference>
<dbReference type="VEuPathDB" id="FungiDB:CPAG_06294"/>
<reference evidence="9" key="2">
    <citation type="journal article" date="2009" name="Genome Res.">
        <title>Comparative genomic analyses of the human fungal pathogens Coccidioides and their relatives.</title>
        <authorList>
            <person name="Sharpton T.J."/>
            <person name="Stajich J.E."/>
            <person name="Rounsley S.D."/>
            <person name="Gardner M.J."/>
            <person name="Wortman J.R."/>
            <person name="Jordar V.S."/>
            <person name="Maiti R."/>
            <person name="Kodira C.D."/>
            <person name="Neafsey D.E."/>
            <person name="Zeng Q."/>
            <person name="Hung C.-Y."/>
            <person name="McMahan C."/>
            <person name="Muszewska A."/>
            <person name="Grynberg M."/>
            <person name="Mandel M.A."/>
            <person name="Kellner E.M."/>
            <person name="Barker B.M."/>
            <person name="Galgiani J.N."/>
            <person name="Orbach M.J."/>
            <person name="Kirkland T.N."/>
            <person name="Cole G.T."/>
            <person name="Henn M.R."/>
            <person name="Birren B.W."/>
            <person name="Taylor J.W."/>
        </authorList>
    </citation>
    <scope>NUCLEOTIDE SEQUENCE [LARGE SCALE GENOMIC DNA]</scope>
    <source>
        <strain evidence="9">RMSCC 3488</strain>
    </source>
</reference>
<dbReference type="InterPro" id="IPR000086">
    <property type="entry name" value="NUDIX_hydrolase_dom"/>
</dbReference>
<accession>A0A0J6IDZ7</accession>
<dbReference type="Gene3D" id="3.90.79.10">
    <property type="entry name" value="Nucleoside Triphosphate Pyrophosphohydrolase"/>
    <property type="match status" value="1"/>
</dbReference>
<evidence type="ECO:0000259" key="7">
    <source>
        <dbReference type="PROSITE" id="PS51462"/>
    </source>
</evidence>
<reference evidence="8 9" key="1">
    <citation type="submission" date="2007-06" db="EMBL/GenBank/DDBJ databases">
        <title>The Genome Sequence of Coccidioides posadasii RMSCC_3488.</title>
        <authorList>
            <consortium name="Coccidioides Genome Resources Consortium"/>
            <consortium name="The Broad Institute Genome Sequencing Platform"/>
            <person name="Henn M.R."/>
            <person name="Sykes S."/>
            <person name="Young S."/>
            <person name="Jaffe D."/>
            <person name="Berlin A."/>
            <person name="Alvarez P."/>
            <person name="Butler J."/>
            <person name="Gnerre S."/>
            <person name="Grabherr M."/>
            <person name="Mauceli E."/>
            <person name="Brockman W."/>
            <person name="Kodira C."/>
            <person name="Alvarado L."/>
            <person name="Zeng Q."/>
            <person name="Crawford M."/>
            <person name="Antoine C."/>
            <person name="Devon K."/>
            <person name="Galgiani J."/>
            <person name="Orsborn K."/>
            <person name="Lewis M.L."/>
            <person name="Nusbaum C."/>
            <person name="Galagan J."/>
            <person name="Birren B."/>
        </authorList>
    </citation>
    <scope>NUCLEOTIDE SEQUENCE [LARGE SCALE GENOMIC DNA]</scope>
    <source>
        <strain evidence="8 9">RMSCC 3488</strain>
    </source>
</reference>
<keyword evidence="5" id="KW-0460">Magnesium</keyword>
<evidence type="ECO:0000313" key="8">
    <source>
        <dbReference type="EMBL" id="KMM69982.1"/>
    </source>
</evidence>
<name>A0A0J6IDZ7_COCPO</name>
<dbReference type="InterPro" id="IPR039121">
    <property type="entry name" value="NUDT19"/>
</dbReference>
<dbReference type="Pfam" id="PF00293">
    <property type="entry name" value="NUDIX"/>
    <property type="match status" value="1"/>
</dbReference>
<dbReference type="GO" id="GO:0046872">
    <property type="term" value="F:metal ion binding"/>
    <property type="evidence" value="ECO:0007669"/>
    <property type="project" value="UniProtKB-KW"/>
</dbReference>
<keyword evidence="6" id="KW-0464">Manganese</keyword>
<dbReference type="GO" id="GO:0016818">
    <property type="term" value="F:hydrolase activity, acting on acid anhydrides, in phosphorus-containing anhydrides"/>
    <property type="evidence" value="ECO:0007669"/>
    <property type="project" value="InterPro"/>
</dbReference>
<organism evidence="8 9">
    <name type="scientific">Coccidioides posadasii RMSCC 3488</name>
    <dbReference type="NCBI Taxonomy" id="454284"/>
    <lineage>
        <taxon>Eukaryota</taxon>
        <taxon>Fungi</taxon>
        <taxon>Dikarya</taxon>
        <taxon>Ascomycota</taxon>
        <taxon>Pezizomycotina</taxon>
        <taxon>Eurotiomycetes</taxon>
        <taxon>Eurotiomycetidae</taxon>
        <taxon>Onygenales</taxon>
        <taxon>Onygenaceae</taxon>
        <taxon>Coccidioides</taxon>
    </lineage>
</organism>
<gene>
    <name evidence="8" type="ORF">CPAG_06294</name>
</gene>
<comment type="cofactor">
    <cofactor evidence="1">
        <name>Mn(2+)</name>
        <dbReference type="ChEBI" id="CHEBI:29035"/>
    </cofactor>
</comment>
<proteinExistence type="predicted"/>
<dbReference type="Proteomes" id="UP000054567">
    <property type="component" value="Unassembled WGS sequence"/>
</dbReference>
<protein>
    <recommendedName>
        <fullName evidence="7">Nudix hydrolase domain-containing protein</fullName>
    </recommendedName>
</protein>
<keyword evidence="3" id="KW-0479">Metal-binding</keyword>
<evidence type="ECO:0000313" key="9">
    <source>
        <dbReference type="Proteomes" id="UP000054567"/>
    </source>
</evidence>
<dbReference type="AlphaFoldDB" id="A0A0J6IDZ7"/>
<comment type="cofactor">
    <cofactor evidence="2">
        <name>Mg(2+)</name>
        <dbReference type="ChEBI" id="CHEBI:18420"/>
    </cofactor>
</comment>
<evidence type="ECO:0000256" key="5">
    <source>
        <dbReference type="ARBA" id="ARBA00022842"/>
    </source>
</evidence>
<dbReference type="GO" id="GO:0005739">
    <property type="term" value="C:mitochondrion"/>
    <property type="evidence" value="ECO:0007669"/>
    <property type="project" value="TreeGrafter"/>
</dbReference>
<evidence type="ECO:0000256" key="3">
    <source>
        <dbReference type="ARBA" id="ARBA00022723"/>
    </source>
</evidence>
<sequence length="404" mass="45121">MFSFVPVGECQLLVSPLRSSFFASLEHRAILGVCRQCWHQPLRATPIGRSKRLPYSTVRRLPQYRTMGPEAKPKAKIDYKIPRPSSSVILISPKNEVLLLHRVKTSSSFPSAHVFPGGTISPQDGDFPPAGHPDSHDEGIHYRRAAIRELFEESGILLAKNSITGQMIRVNPAEREKGRHAIHMNETTFDQWLKGQDTAAVADTDPLVPFSHWITPQRNPRRFTTQMYLYFLPHSNGGISDIAGDTEVQVPSTDGGIEITEAQFLPATEWLRRARVGDIIMFPPQVLLLDFVAQFLDKPGPNGTSPQSISGEESTKRRAELVKFAHSGNPPWTHKFISPHPIGNVPDGRQILDLSQPGPELKGTDKKGEIDRVVLARFNKEGPREVEIRWRRDVLPDGPAKSSL</sequence>
<dbReference type="SUPFAM" id="SSF55811">
    <property type="entry name" value="Nudix"/>
    <property type="match status" value="1"/>
</dbReference>
<evidence type="ECO:0000256" key="2">
    <source>
        <dbReference type="ARBA" id="ARBA00001946"/>
    </source>
</evidence>
<feature type="domain" description="Nudix hydrolase" evidence="7">
    <location>
        <begin position="81"/>
        <end position="287"/>
    </location>
</feature>
<reference evidence="9" key="3">
    <citation type="journal article" date="2010" name="Genome Res.">
        <title>Population genomic sequencing of Coccidioides fungi reveals recent hybridization and transposon control.</title>
        <authorList>
            <person name="Neafsey D.E."/>
            <person name="Barker B.M."/>
            <person name="Sharpton T.J."/>
            <person name="Stajich J.E."/>
            <person name="Park D.J."/>
            <person name="Whiston E."/>
            <person name="Hung C.-Y."/>
            <person name="McMahan C."/>
            <person name="White J."/>
            <person name="Sykes S."/>
            <person name="Heiman D."/>
            <person name="Young S."/>
            <person name="Zeng Q."/>
            <person name="Abouelleil A."/>
            <person name="Aftuck L."/>
            <person name="Bessette D."/>
            <person name="Brown A."/>
            <person name="FitzGerald M."/>
            <person name="Lui A."/>
            <person name="Macdonald J.P."/>
            <person name="Priest M."/>
            <person name="Orbach M.J."/>
            <person name="Galgiani J.N."/>
            <person name="Kirkland T.N."/>
            <person name="Cole G.T."/>
            <person name="Birren B.W."/>
            <person name="Henn M.R."/>
            <person name="Taylor J.W."/>
            <person name="Rounsley S.D."/>
        </authorList>
    </citation>
    <scope>NUCLEOTIDE SEQUENCE [LARGE SCALE GENOMIC DNA]</scope>
    <source>
        <strain evidence="9">RMSCC 3488</strain>
    </source>
</reference>
<dbReference type="EMBL" id="DS268112">
    <property type="protein sequence ID" value="KMM69982.1"/>
    <property type="molecule type" value="Genomic_DNA"/>
</dbReference>
<dbReference type="PANTHER" id="PTHR12318">
    <property type="entry name" value="TESTOSTERONE-REGULATED PROTEIN RP2"/>
    <property type="match status" value="1"/>
</dbReference>
<dbReference type="InterPro" id="IPR015797">
    <property type="entry name" value="NUDIX_hydrolase-like_dom_sf"/>
</dbReference>
<dbReference type="PROSITE" id="PS51462">
    <property type="entry name" value="NUDIX"/>
    <property type="match status" value="1"/>
</dbReference>